<accession>A0A1I1IB19</accession>
<keyword evidence="1" id="KW-1003">Cell membrane</keyword>
<dbReference type="Pfam" id="PF07869">
    <property type="entry name" value="DUF1656"/>
    <property type="match status" value="1"/>
</dbReference>
<sequence>MLLRELSIGGVFISPMLLFTLVSLVISALLRTMMHKAGLTRWVWQEAWFDVSLFVIVLAVVTYLSSHVL</sequence>
<reference evidence="7" key="1">
    <citation type="submission" date="2016-10" db="EMBL/GenBank/DDBJ databases">
        <authorList>
            <person name="Varghese N."/>
            <person name="Submissions S."/>
        </authorList>
    </citation>
    <scope>NUCLEOTIDE SEQUENCE [LARGE SCALE GENOMIC DNA]</scope>
    <source>
        <strain evidence="7">DSM 23439</strain>
    </source>
</reference>
<evidence type="ECO:0000256" key="5">
    <source>
        <dbReference type="SAM" id="Phobius"/>
    </source>
</evidence>
<evidence type="ECO:0000256" key="1">
    <source>
        <dbReference type="ARBA" id="ARBA00022475"/>
    </source>
</evidence>
<evidence type="ECO:0000256" key="4">
    <source>
        <dbReference type="ARBA" id="ARBA00023136"/>
    </source>
</evidence>
<dbReference type="Proteomes" id="UP000199046">
    <property type="component" value="Unassembled WGS sequence"/>
</dbReference>
<gene>
    <name evidence="6" type="ORF">SAMN05421848_1125</name>
</gene>
<dbReference type="InterPro" id="IPR012451">
    <property type="entry name" value="DUF1656"/>
</dbReference>
<dbReference type="OrthoDB" id="7021192at2"/>
<proteinExistence type="predicted"/>
<organism evidence="6 7">
    <name type="scientific">Kushneria avicenniae</name>
    <dbReference type="NCBI Taxonomy" id="402385"/>
    <lineage>
        <taxon>Bacteria</taxon>
        <taxon>Pseudomonadati</taxon>
        <taxon>Pseudomonadota</taxon>
        <taxon>Gammaproteobacteria</taxon>
        <taxon>Oceanospirillales</taxon>
        <taxon>Halomonadaceae</taxon>
        <taxon>Kushneria</taxon>
    </lineage>
</organism>
<dbReference type="STRING" id="402385.SAMN05421848_1125"/>
<keyword evidence="3 5" id="KW-1133">Transmembrane helix</keyword>
<keyword evidence="4 5" id="KW-0472">Membrane</keyword>
<dbReference type="RefSeq" id="WP_090131586.1">
    <property type="nucleotide sequence ID" value="NZ_FOLY01000002.1"/>
</dbReference>
<keyword evidence="2 5" id="KW-0812">Transmembrane</keyword>
<feature type="transmembrane region" description="Helical" evidence="5">
    <location>
        <begin position="6"/>
        <end position="30"/>
    </location>
</feature>
<dbReference type="EMBL" id="FOLY01000002">
    <property type="protein sequence ID" value="SFC33549.1"/>
    <property type="molecule type" value="Genomic_DNA"/>
</dbReference>
<evidence type="ECO:0000313" key="7">
    <source>
        <dbReference type="Proteomes" id="UP000199046"/>
    </source>
</evidence>
<feature type="transmembrane region" description="Helical" evidence="5">
    <location>
        <begin position="42"/>
        <end position="64"/>
    </location>
</feature>
<evidence type="ECO:0000256" key="3">
    <source>
        <dbReference type="ARBA" id="ARBA00022989"/>
    </source>
</evidence>
<dbReference type="AlphaFoldDB" id="A0A1I1IB19"/>
<name>A0A1I1IB19_9GAMM</name>
<evidence type="ECO:0008006" key="8">
    <source>
        <dbReference type="Google" id="ProtNLM"/>
    </source>
</evidence>
<evidence type="ECO:0000313" key="6">
    <source>
        <dbReference type="EMBL" id="SFC33549.1"/>
    </source>
</evidence>
<evidence type="ECO:0000256" key="2">
    <source>
        <dbReference type="ARBA" id="ARBA00022692"/>
    </source>
</evidence>
<keyword evidence="7" id="KW-1185">Reference proteome</keyword>
<protein>
    <recommendedName>
        <fullName evidence="8">DUF1656 domain-containing protein</fullName>
    </recommendedName>
</protein>